<dbReference type="InterPro" id="IPR002347">
    <property type="entry name" value="SDR_fam"/>
</dbReference>
<dbReference type="Gene3D" id="3.40.50.720">
    <property type="entry name" value="NAD(P)-binding Rossmann-like Domain"/>
    <property type="match status" value="1"/>
</dbReference>
<proteinExistence type="inferred from homology"/>
<dbReference type="SUPFAM" id="SSF51735">
    <property type="entry name" value="NAD(P)-binding Rossmann-fold domains"/>
    <property type="match status" value="1"/>
</dbReference>
<evidence type="ECO:0000313" key="3">
    <source>
        <dbReference type="Proteomes" id="UP000076555"/>
    </source>
</evidence>
<dbReference type="Proteomes" id="UP000076555">
    <property type="component" value="Unassembled WGS sequence"/>
</dbReference>
<dbReference type="PRINTS" id="PR00081">
    <property type="entry name" value="GDHRDH"/>
</dbReference>
<dbReference type="PANTHER" id="PTHR42879:SF6">
    <property type="entry name" value="NADPH-DEPENDENT REDUCTASE BACG"/>
    <property type="match status" value="1"/>
</dbReference>
<dbReference type="InterPro" id="IPR050259">
    <property type="entry name" value="SDR"/>
</dbReference>
<protein>
    <submittedName>
        <fullName evidence="2">Short-chain dehydrogenase</fullName>
    </submittedName>
</protein>
<dbReference type="Pfam" id="PF13561">
    <property type="entry name" value="adh_short_C2"/>
    <property type="match status" value="1"/>
</dbReference>
<dbReference type="AlphaFoldDB" id="A0A166KG05"/>
<gene>
    <name evidence="2" type="ORF">A2T98_04140</name>
</gene>
<name>A0A166KG05_NODSP</name>
<dbReference type="OrthoDB" id="9806974at2"/>
<dbReference type="PANTHER" id="PTHR42879">
    <property type="entry name" value="3-OXOACYL-(ACYL-CARRIER-PROTEIN) REDUCTASE"/>
    <property type="match status" value="1"/>
</dbReference>
<organism evidence="2 3">
    <name type="scientific">Nodularia spumigena CENA596</name>
    <dbReference type="NCBI Taxonomy" id="1819295"/>
    <lineage>
        <taxon>Bacteria</taxon>
        <taxon>Bacillati</taxon>
        <taxon>Cyanobacteriota</taxon>
        <taxon>Cyanophyceae</taxon>
        <taxon>Nostocales</taxon>
        <taxon>Nodulariaceae</taxon>
        <taxon>Nodularia</taxon>
    </lineage>
</organism>
<dbReference type="EMBL" id="LWAJ01000047">
    <property type="protein sequence ID" value="KZL51068.1"/>
    <property type="molecule type" value="Genomic_DNA"/>
</dbReference>
<comment type="caution">
    <text evidence="2">The sequence shown here is derived from an EMBL/GenBank/DDBJ whole genome shotgun (WGS) entry which is preliminary data.</text>
</comment>
<sequence length="267" mass="29002">MSDLSPFLDLTHKNAIVCGSTSGIGQATAIVLANLGANITLIARNEEKLAIMANELDNKLGQKHDYIVADFLQPEQLKTQVDRYLADKKTIHILINNTGRPPKGEANTAKVSDIQAAFAQHLICNHLLTQAVVSGMKKVAYGRIINITSYEAKEPVGARGISATMRGAISNWAKTMANELGRYGITVNNILPGVVETRRLSYRIQEEIEKTGKTKEEVMQYLTSSIPVARFAQPEEIGWAIAFVASPLAAYINGINLPVDGGITKCL</sequence>
<reference evidence="2 3" key="1">
    <citation type="submission" date="2016-04" db="EMBL/GenBank/DDBJ databases">
        <title>Draft Genome Assembly of the Bloom-forming Cyanobacterium Nodularia spumigena Strain CENA596 in Shrimp Production Ponds.</title>
        <authorList>
            <person name="Popin R.V."/>
            <person name="Rigonato J."/>
            <person name="Abreu V.A."/>
            <person name="Andreote A.P."/>
            <person name="Silveira S.B."/>
            <person name="Odebrecht C."/>
            <person name="Fiore M.F."/>
        </authorList>
    </citation>
    <scope>NUCLEOTIDE SEQUENCE [LARGE SCALE GENOMIC DNA]</scope>
    <source>
        <strain evidence="2 3">CENA596</strain>
    </source>
</reference>
<accession>A0A166KG05</accession>
<comment type="similarity">
    <text evidence="1">Belongs to the short-chain dehydrogenases/reductases (SDR) family.</text>
</comment>
<evidence type="ECO:0000313" key="2">
    <source>
        <dbReference type="EMBL" id="KZL51068.1"/>
    </source>
</evidence>
<dbReference type="InterPro" id="IPR036291">
    <property type="entry name" value="NAD(P)-bd_dom_sf"/>
</dbReference>
<evidence type="ECO:0000256" key="1">
    <source>
        <dbReference type="ARBA" id="ARBA00006484"/>
    </source>
</evidence>